<keyword evidence="1" id="KW-0175">Coiled coil</keyword>
<gene>
    <name evidence="3" type="ORF">CJ668_02400</name>
</gene>
<evidence type="ECO:0000256" key="1">
    <source>
        <dbReference type="SAM" id="Coils"/>
    </source>
</evidence>
<protein>
    <submittedName>
        <fullName evidence="3">Uncharacterized protein</fullName>
    </submittedName>
</protein>
<dbReference type="Proteomes" id="UP000238811">
    <property type="component" value="Unassembled WGS sequence"/>
</dbReference>
<comment type="caution">
    <text evidence="3">The sequence shown here is derived from an EMBL/GenBank/DDBJ whole genome shotgun (WGS) entry which is preliminary data.</text>
</comment>
<organism evidence="3 4">
    <name type="scientific">Aliarcobacter cryaerophilus</name>
    <dbReference type="NCBI Taxonomy" id="28198"/>
    <lineage>
        <taxon>Bacteria</taxon>
        <taxon>Pseudomonadati</taxon>
        <taxon>Campylobacterota</taxon>
        <taxon>Epsilonproteobacteria</taxon>
        <taxon>Campylobacterales</taxon>
        <taxon>Arcobacteraceae</taxon>
        <taxon>Aliarcobacter</taxon>
    </lineage>
</organism>
<evidence type="ECO:0000313" key="4">
    <source>
        <dbReference type="Proteomes" id="UP000238811"/>
    </source>
</evidence>
<feature type="coiled-coil region" evidence="1">
    <location>
        <begin position="458"/>
        <end position="485"/>
    </location>
</feature>
<feature type="region of interest" description="Disordered" evidence="2">
    <location>
        <begin position="212"/>
        <end position="232"/>
    </location>
</feature>
<sequence>MTCEDYFELMNLVADNEEIKKLKAKLSKYEVNNKLIEYCKSMKEVLDNYPIINDNSLFFDKIVFNYLHVIDLYFVQKKQKKPKCSDTIDNFFNTAIRILEFAIFIKHNDISDFEEIYFNTENVNSCFFKHFISIKDYIEKFYKDRFYISKDIENRFKVTIFLGHDFKYIPTSIPRSPFGNNNYSVDWFERYFKLSDKEADIQIHEVFSGKGSKTSNNIHGDRRSKEARNGSFDTNKEIEDTAVSSIGDMNLESYDERYESNSRQNENKSILLVKQEDMDDTLLEDENIKEISKLTKLKKLSNYKNIQIGKFISSSIAKKEMFLESKAPNLEILSELVKNILNGNNWHEYVISVAIFTGIKIENLFLALIDYPIIDKLVDIEISDQSIIFYIDKTSFAQNIIIDEQIVKEVDNEKFIVFLPDFLFKMTKFIKEELEILIKAKREKGKSLDSSFFENLLKEELKNIKNVFKDNIDKLSKNVSNLNINNIHRVFYYYFHKFSDKTDIGILTNKLSKTDEVKVRYTIRLQRLHIFEDWINKLYQKLTNNHSTSKSYDISKIKYSGSPKYVENIVFRAFLISLKSLKLDDEIQRFNILMIIIRYSLSILLATREYRHSCNLSNYSQKYSILLIHEKAKDINSSKRLIPLTKRAKEYIELFYKLKEKYNIKSKMPILLIDNSGVLEEKDMSRKSILDFLQKSFKNHRLTLIEQFVKGSDLNLGRHVFSTEAINYSFNKEFTNEFLGHYSKAQLGFGMYSNFDVKKYIDETRAFMEKIEDDFFPKEISIEDLI</sequence>
<proteinExistence type="predicted"/>
<dbReference type="EMBL" id="NXGD01000002">
    <property type="protein sequence ID" value="PRN01337.1"/>
    <property type="molecule type" value="Genomic_DNA"/>
</dbReference>
<evidence type="ECO:0000256" key="2">
    <source>
        <dbReference type="SAM" id="MobiDB-lite"/>
    </source>
</evidence>
<evidence type="ECO:0000313" key="3">
    <source>
        <dbReference type="EMBL" id="PRN01337.1"/>
    </source>
</evidence>
<reference evidence="3 4" key="1">
    <citation type="submission" date="2017-09" db="EMBL/GenBank/DDBJ databases">
        <title>Reassesment of A. cryaerophilus.</title>
        <authorList>
            <person name="Perez-Cataluna A."/>
            <person name="Collado L."/>
            <person name="Salgado O."/>
            <person name="Lefinanco V."/>
            <person name="Figueras M.J."/>
        </authorList>
    </citation>
    <scope>NUCLEOTIDE SEQUENCE [LARGE SCALE GENOMIC DNA]</scope>
    <source>
        <strain evidence="3 4">LMG 10229</strain>
    </source>
</reference>
<accession>A0A2S9TR65</accession>
<dbReference type="AlphaFoldDB" id="A0A2S9TR65"/>
<feature type="compositionally biased region" description="Basic and acidic residues" evidence="2">
    <location>
        <begin position="219"/>
        <end position="232"/>
    </location>
</feature>
<name>A0A2S9TR65_9BACT</name>